<name>A0A9R1WMT1_LACSA</name>
<dbReference type="PROSITE" id="PS00530">
    <property type="entry name" value="RNASE_T2_1"/>
    <property type="match status" value="1"/>
</dbReference>
<dbReference type="SUPFAM" id="SSF55895">
    <property type="entry name" value="Ribonuclease Rh-like"/>
    <property type="match status" value="1"/>
</dbReference>
<evidence type="ECO:0000313" key="4">
    <source>
        <dbReference type="EMBL" id="KAJ0185485.1"/>
    </source>
</evidence>
<evidence type="ECO:0000256" key="3">
    <source>
        <dbReference type="SAM" id="SignalP"/>
    </source>
</evidence>
<dbReference type="Pfam" id="PF00445">
    <property type="entry name" value="Ribonuclease_T2"/>
    <property type="match status" value="2"/>
</dbReference>
<dbReference type="GO" id="GO:0004521">
    <property type="term" value="F:RNA endonuclease activity"/>
    <property type="evidence" value="ECO:0000318"/>
    <property type="project" value="GO_Central"/>
</dbReference>
<gene>
    <name evidence="4" type="ORF">LSAT_V11C900461570</name>
</gene>
<comment type="similarity">
    <text evidence="1 2">Belongs to the RNase T2 family.</text>
</comment>
<evidence type="ECO:0000256" key="2">
    <source>
        <dbReference type="RuleBase" id="RU004328"/>
    </source>
</evidence>
<dbReference type="InterPro" id="IPR018188">
    <property type="entry name" value="RNase_T2_His_AS_1"/>
</dbReference>
<evidence type="ECO:0000256" key="1">
    <source>
        <dbReference type="ARBA" id="ARBA00007469"/>
    </source>
</evidence>
<dbReference type="Gene3D" id="3.90.730.10">
    <property type="entry name" value="Ribonuclease T2-like"/>
    <property type="match status" value="2"/>
</dbReference>
<dbReference type="Proteomes" id="UP000235145">
    <property type="component" value="Unassembled WGS sequence"/>
</dbReference>
<dbReference type="PANTHER" id="PTHR11240">
    <property type="entry name" value="RIBONUCLEASE T2"/>
    <property type="match status" value="1"/>
</dbReference>
<keyword evidence="5" id="KW-1185">Reference proteome</keyword>
<dbReference type="GO" id="GO:0006401">
    <property type="term" value="P:RNA catabolic process"/>
    <property type="evidence" value="ECO:0000318"/>
    <property type="project" value="GO_Central"/>
</dbReference>
<dbReference type="EMBL" id="NBSK02000009">
    <property type="protein sequence ID" value="KAJ0185485.1"/>
    <property type="molecule type" value="Genomic_DNA"/>
</dbReference>
<dbReference type="GO" id="GO:0005576">
    <property type="term" value="C:extracellular region"/>
    <property type="evidence" value="ECO:0000318"/>
    <property type="project" value="GO_Central"/>
</dbReference>
<accession>A0A9R1WMT1</accession>
<reference evidence="4 5" key="1">
    <citation type="journal article" date="2017" name="Nat. Commun.">
        <title>Genome assembly with in vitro proximity ligation data and whole-genome triplication in lettuce.</title>
        <authorList>
            <person name="Reyes-Chin-Wo S."/>
            <person name="Wang Z."/>
            <person name="Yang X."/>
            <person name="Kozik A."/>
            <person name="Arikit S."/>
            <person name="Song C."/>
            <person name="Xia L."/>
            <person name="Froenicke L."/>
            <person name="Lavelle D.O."/>
            <person name="Truco M.J."/>
            <person name="Xia R."/>
            <person name="Zhu S."/>
            <person name="Xu C."/>
            <person name="Xu H."/>
            <person name="Xu X."/>
            <person name="Cox K."/>
            <person name="Korf I."/>
            <person name="Meyers B.C."/>
            <person name="Michelmore R.W."/>
        </authorList>
    </citation>
    <scope>NUCLEOTIDE SEQUENCE [LARGE SCALE GENOMIC DNA]</scope>
    <source>
        <strain evidence="5">cv. Salinas</strain>
        <tissue evidence="4">Seedlings</tissue>
    </source>
</reference>
<dbReference type="InterPro" id="IPR036430">
    <property type="entry name" value="RNase_T2-like_sf"/>
</dbReference>
<dbReference type="GO" id="GO:0003723">
    <property type="term" value="F:RNA binding"/>
    <property type="evidence" value="ECO:0007669"/>
    <property type="project" value="InterPro"/>
</dbReference>
<dbReference type="PANTHER" id="PTHR11240:SF22">
    <property type="entry name" value="RIBONUCLEASE T2"/>
    <property type="match status" value="1"/>
</dbReference>
<organism evidence="4 5">
    <name type="scientific">Lactuca sativa</name>
    <name type="common">Garden lettuce</name>
    <dbReference type="NCBI Taxonomy" id="4236"/>
    <lineage>
        <taxon>Eukaryota</taxon>
        <taxon>Viridiplantae</taxon>
        <taxon>Streptophyta</taxon>
        <taxon>Embryophyta</taxon>
        <taxon>Tracheophyta</taxon>
        <taxon>Spermatophyta</taxon>
        <taxon>Magnoliopsida</taxon>
        <taxon>eudicotyledons</taxon>
        <taxon>Gunneridae</taxon>
        <taxon>Pentapetalae</taxon>
        <taxon>asterids</taxon>
        <taxon>campanulids</taxon>
        <taxon>Asterales</taxon>
        <taxon>Asteraceae</taxon>
        <taxon>Cichorioideae</taxon>
        <taxon>Cichorieae</taxon>
        <taxon>Lactucinae</taxon>
        <taxon>Lactuca</taxon>
    </lineage>
</organism>
<evidence type="ECO:0000313" key="5">
    <source>
        <dbReference type="Proteomes" id="UP000235145"/>
    </source>
</evidence>
<dbReference type="AlphaFoldDB" id="A0A9R1WMT1"/>
<dbReference type="InterPro" id="IPR001568">
    <property type="entry name" value="RNase_T2-like"/>
</dbReference>
<comment type="caution">
    <text evidence="4">The sequence shown here is derived from an EMBL/GenBank/DDBJ whole genome shotgun (WGS) entry which is preliminary data.</text>
</comment>
<feature type="signal peptide" evidence="3">
    <location>
        <begin position="1"/>
        <end position="21"/>
    </location>
</feature>
<protein>
    <submittedName>
        <fullName evidence="4">Uncharacterized protein</fullName>
    </submittedName>
</protein>
<sequence>MASLSIAMVLQLLLFVAALYAVEVNGYSGGNGGAVELVSTVAEQREFDYYALAVQWPPTYCSKSTKCCTQSACCRGSNSPSVFTIHGLWPDYNDGSWPSCCSGPAFNETEISTLRGVLERYWPTLSCSKSSTCHNKKGLFWAHEEVLFEAGYVPSNSEKYPAGGITSAIENAFHTTPQLICTKGALEEVRLCLTKDFKFRDCVTGSDCPEYVSLPEFAFSGLPFGYFDDLNGTKIADQSFTGHESF</sequence>
<feature type="chain" id="PRO_5040290466" evidence="3">
    <location>
        <begin position="22"/>
        <end position="246"/>
    </location>
</feature>
<proteinExistence type="inferred from homology"/>
<keyword evidence="3" id="KW-0732">Signal</keyword>
<dbReference type="GO" id="GO:0033897">
    <property type="term" value="F:ribonuclease T2 activity"/>
    <property type="evidence" value="ECO:0007669"/>
    <property type="project" value="InterPro"/>
</dbReference>